<reference evidence="1 2" key="1">
    <citation type="submission" date="2017-11" db="EMBL/GenBank/DDBJ databases">
        <title>Genome sequence of Pantoea cypripedii NE1.</title>
        <authorList>
            <person name="Nascimento F.X."/>
        </authorList>
    </citation>
    <scope>NUCLEOTIDE SEQUENCE [LARGE SCALE GENOMIC DNA]</scope>
    <source>
        <strain evidence="1 2">NE1</strain>
    </source>
</reference>
<dbReference type="EMBL" id="CP024768">
    <property type="protein sequence ID" value="QGY30234.1"/>
    <property type="molecule type" value="Genomic_DNA"/>
</dbReference>
<sequence>MDIDAIKLYLQQFFSNSPTVLIGSGLSLGEGISGMGALANHLNLTIPKLIGGELVEEWEIISTKLRDGMGLEDAMAFLKDESKLIPLIVSNTAELILKDESSVICSVINGEKKLALTSLLSHLTFNQDELVIITPNYDRLIELACEYAEFEVATGFINSYYCSNSPDLDLHKFRTIETRRSKSGKPEAIIRTKKHVRIFKPHGSLDWFKADNKVIRTSFNNNHERLIITPGTSKFRAGYQQPFDWHREKANHHIKRANSLLIIGYGFNDEQLEVHLKSKIRDKIPVLLITYGLTPNAQKTCDENPCITYIIAEKENSIVCINGEKYKFEKKIWSLNEFVNEVLI</sequence>
<gene>
    <name evidence="1" type="ORF">CUN67_15375</name>
</gene>
<dbReference type="InterPro" id="IPR029035">
    <property type="entry name" value="DHS-like_NAD/FAD-binding_dom"/>
</dbReference>
<organism evidence="1 2">
    <name type="scientific">Pantoea cypripedii</name>
    <name type="common">Pectobacterium cypripedii</name>
    <name type="synonym">Erwinia cypripedii</name>
    <dbReference type="NCBI Taxonomy" id="55209"/>
    <lineage>
        <taxon>Bacteria</taxon>
        <taxon>Pseudomonadati</taxon>
        <taxon>Pseudomonadota</taxon>
        <taxon>Gammaproteobacteria</taxon>
        <taxon>Enterobacterales</taxon>
        <taxon>Erwiniaceae</taxon>
        <taxon>Pantoea</taxon>
    </lineage>
</organism>
<dbReference type="SUPFAM" id="SSF52467">
    <property type="entry name" value="DHS-like NAD/FAD-binding domain"/>
    <property type="match status" value="1"/>
</dbReference>
<dbReference type="Pfam" id="PF13289">
    <property type="entry name" value="SIR2_2"/>
    <property type="match status" value="1"/>
</dbReference>
<dbReference type="AlphaFoldDB" id="A0A6B9FZ55"/>
<dbReference type="RefSeq" id="WP_208716150.1">
    <property type="nucleotide sequence ID" value="NZ_CP024768.1"/>
</dbReference>
<evidence type="ECO:0000313" key="2">
    <source>
        <dbReference type="Proteomes" id="UP000502005"/>
    </source>
</evidence>
<protein>
    <submittedName>
        <fullName evidence="1">SIR2 family protein</fullName>
    </submittedName>
</protein>
<dbReference type="Proteomes" id="UP000502005">
    <property type="component" value="Chromosome"/>
</dbReference>
<name>A0A6B9FZ55_PANCY</name>
<proteinExistence type="predicted"/>
<evidence type="ECO:0000313" key="1">
    <source>
        <dbReference type="EMBL" id="QGY30234.1"/>
    </source>
</evidence>
<accession>A0A6B9FZ55</accession>